<name>A0A919VJ60_9ACTN</name>
<comment type="caution">
    <text evidence="1">The sequence shown here is derived from an EMBL/GenBank/DDBJ whole genome shotgun (WGS) entry which is preliminary data.</text>
</comment>
<dbReference type="Gene3D" id="1.10.630.10">
    <property type="entry name" value="Cytochrome P450"/>
    <property type="match status" value="1"/>
</dbReference>
<dbReference type="GO" id="GO:0004497">
    <property type="term" value="F:monooxygenase activity"/>
    <property type="evidence" value="ECO:0007669"/>
    <property type="project" value="InterPro"/>
</dbReference>
<dbReference type="RefSeq" id="WP_212986934.1">
    <property type="nucleotide sequence ID" value="NZ_BAABEA010000051.1"/>
</dbReference>
<dbReference type="Proteomes" id="UP000681340">
    <property type="component" value="Unassembled WGS sequence"/>
</dbReference>
<dbReference type="InterPro" id="IPR036396">
    <property type="entry name" value="Cyt_P450_sf"/>
</dbReference>
<dbReference type="PROSITE" id="PS00086">
    <property type="entry name" value="CYTOCHROME_P450"/>
    <property type="match status" value="1"/>
</dbReference>
<dbReference type="EMBL" id="BOQL01000006">
    <property type="protein sequence ID" value="GIM64076.1"/>
    <property type="molecule type" value="Genomic_DNA"/>
</dbReference>
<dbReference type="InterPro" id="IPR017972">
    <property type="entry name" value="Cyt_P450_CS"/>
</dbReference>
<accession>A0A919VJ60</accession>
<keyword evidence="2" id="KW-1185">Reference proteome</keyword>
<sequence length="228" mass="23388">MQQITGREAALAVLRDPRFVVPSVPPGPTGIAWLRATVGRFSTGAAHDRRRALSVAVLAAVPPATLRTGGGAHPVTVLARALGIAEPVTDLVRAVAQAYQPGTGDERRADAAVDRLVTILGGERDEPTAALIGVLTQACDATATLIGRARHRPVEEVLHDDPPVRATRRQALVAATAGGVTVQAGEIVLVGLAGGPAFGAGPRRCPGRDHALALVAGALARDSPTVHE</sequence>
<organism evidence="1 2">
    <name type="scientific">Actinoplanes auranticolor</name>
    <dbReference type="NCBI Taxonomy" id="47988"/>
    <lineage>
        <taxon>Bacteria</taxon>
        <taxon>Bacillati</taxon>
        <taxon>Actinomycetota</taxon>
        <taxon>Actinomycetes</taxon>
        <taxon>Micromonosporales</taxon>
        <taxon>Micromonosporaceae</taxon>
        <taxon>Actinoplanes</taxon>
    </lineage>
</organism>
<protein>
    <recommendedName>
        <fullName evidence="3">Cytochrome P450</fullName>
    </recommendedName>
</protein>
<dbReference type="GO" id="GO:0020037">
    <property type="term" value="F:heme binding"/>
    <property type="evidence" value="ECO:0007669"/>
    <property type="project" value="InterPro"/>
</dbReference>
<dbReference type="GO" id="GO:0005506">
    <property type="term" value="F:iron ion binding"/>
    <property type="evidence" value="ECO:0007669"/>
    <property type="project" value="InterPro"/>
</dbReference>
<evidence type="ECO:0000313" key="1">
    <source>
        <dbReference type="EMBL" id="GIM64076.1"/>
    </source>
</evidence>
<reference evidence="1" key="1">
    <citation type="submission" date="2021-03" db="EMBL/GenBank/DDBJ databases">
        <title>Whole genome shotgun sequence of Actinoplanes auranticolor NBRC 12245.</title>
        <authorList>
            <person name="Komaki H."/>
            <person name="Tamura T."/>
        </authorList>
    </citation>
    <scope>NUCLEOTIDE SEQUENCE</scope>
    <source>
        <strain evidence="1">NBRC 12245</strain>
    </source>
</reference>
<gene>
    <name evidence="1" type="ORF">Aau02nite_08160</name>
</gene>
<evidence type="ECO:0008006" key="3">
    <source>
        <dbReference type="Google" id="ProtNLM"/>
    </source>
</evidence>
<dbReference type="GO" id="GO:0016705">
    <property type="term" value="F:oxidoreductase activity, acting on paired donors, with incorporation or reduction of molecular oxygen"/>
    <property type="evidence" value="ECO:0007669"/>
    <property type="project" value="InterPro"/>
</dbReference>
<dbReference type="AlphaFoldDB" id="A0A919VJ60"/>
<evidence type="ECO:0000313" key="2">
    <source>
        <dbReference type="Proteomes" id="UP000681340"/>
    </source>
</evidence>
<dbReference type="SUPFAM" id="SSF48264">
    <property type="entry name" value="Cytochrome P450"/>
    <property type="match status" value="1"/>
</dbReference>
<proteinExistence type="predicted"/>